<feature type="chain" id="PRO_5040816172" description="NACHT domain-containing protein" evidence="4">
    <location>
        <begin position="20"/>
        <end position="1367"/>
    </location>
</feature>
<dbReference type="SUPFAM" id="SSF50960">
    <property type="entry name" value="TolB, C-terminal domain"/>
    <property type="match status" value="1"/>
</dbReference>
<feature type="repeat" description="WD" evidence="3">
    <location>
        <begin position="1104"/>
        <end position="1145"/>
    </location>
</feature>
<feature type="repeat" description="WD" evidence="3">
    <location>
        <begin position="936"/>
        <end position="977"/>
    </location>
</feature>
<dbReference type="Gene3D" id="3.40.50.300">
    <property type="entry name" value="P-loop containing nucleotide triphosphate hydrolases"/>
    <property type="match status" value="1"/>
</dbReference>
<gene>
    <name evidence="6" type="ORF">N7469_009425</name>
</gene>
<feature type="repeat" description="WD" evidence="3">
    <location>
        <begin position="852"/>
        <end position="893"/>
    </location>
</feature>
<dbReference type="Pfam" id="PF00400">
    <property type="entry name" value="WD40"/>
    <property type="match status" value="8"/>
</dbReference>
<evidence type="ECO:0000259" key="5">
    <source>
        <dbReference type="PROSITE" id="PS50837"/>
    </source>
</evidence>
<evidence type="ECO:0000256" key="3">
    <source>
        <dbReference type="PROSITE-ProRule" id="PRU00221"/>
    </source>
</evidence>
<dbReference type="InterPro" id="IPR020472">
    <property type="entry name" value="WD40_PAC1"/>
</dbReference>
<feature type="repeat" description="WD" evidence="3">
    <location>
        <begin position="768"/>
        <end position="809"/>
    </location>
</feature>
<keyword evidence="1 3" id="KW-0853">WD repeat</keyword>
<keyword evidence="2" id="KW-0677">Repeat</keyword>
<dbReference type="OrthoDB" id="1577640at2759"/>
<evidence type="ECO:0000256" key="1">
    <source>
        <dbReference type="ARBA" id="ARBA00022574"/>
    </source>
</evidence>
<feature type="repeat" description="WD" evidence="3">
    <location>
        <begin position="1188"/>
        <end position="1229"/>
    </location>
</feature>
<reference evidence="6" key="1">
    <citation type="submission" date="2022-11" db="EMBL/GenBank/DDBJ databases">
        <authorList>
            <person name="Petersen C."/>
        </authorList>
    </citation>
    <scope>NUCLEOTIDE SEQUENCE</scope>
    <source>
        <strain evidence="6">IBT 23319</strain>
    </source>
</reference>
<feature type="repeat" description="WD" evidence="3">
    <location>
        <begin position="1020"/>
        <end position="1061"/>
    </location>
</feature>
<accession>A0A9W9NNL5</accession>
<dbReference type="InterPro" id="IPR027417">
    <property type="entry name" value="P-loop_NTPase"/>
</dbReference>
<name>A0A9W9NNL5_PENCI</name>
<dbReference type="PANTHER" id="PTHR45333:SF1">
    <property type="entry name" value="CHROMOSOME UNDETERMINED SCAFFOLD_625, WHOLE GENOME SHOTGUN SEQUENCE"/>
    <property type="match status" value="1"/>
</dbReference>
<proteinExistence type="predicted"/>
<dbReference type="PROSITE" id="PS50837">
    <property type="entry name" value="NACHT"/>
    <property type="match status" value="1"/>
</dbReference>
<dbReference type="InterPro" id="IPR036322">
    <property type="entry name" value="WD40_repeat_dom_sf"/>
</dbReference>
<feature type="repeat" description="WD" evidence="3">
    <location>
        <begin position="726"/>
        <end position="767"/>
    </location>
</feature>
<sequence length="1367" mass="152887">MDALSSAASVIALIQLTGALVEICGGYIQEVKKARVEIFTLQQAITSLRHTLQDLLKLLQSDARTALPTSSRLASNITDCLSNLQALEVKLDPGKRGNLMRKVGLRALKWPLKRVEVEGAVQNLERYKTTFLFSLQVDHSSMIVGVAQNTDRMNHIMNFVKLEGAEEAGFESFSDRDEVQCLQGTRTELLQQIMGWAVSPSQKDIFWLEGMAGTGKSTISRTVASLLKDANYLGASFFFKRGEGDRGNAKKFFPSLIRQLMLRITELKPGVQKALDDDPDIASKSLREQFEKLLLQPLLYLDQLSQQSQITVIVIDALDECEHDQDIRSIIRFLPLLQKAKKIHLRIFLTSRPEHPIRLGFSEIASQNTNTRDRFAKIKHERNIAQDWPSDNVIQELVTMSVPLFISAATVCRYIENSKWEPKSRLIELLQDQAKYVSRMDKTYLPILTRLLDDEESDKTEQQRLLQEFQNIVGVIVLLADPLSANALSSLLGIQVDQISNRLDSFRSVLSIPDDRDQPIRTLHLSFRNFLVQSRTEFFVDEPERHQDIARSCFKTMRSRLRRNICNLTSPGIQRADIDVQHIRRILPPELRYSCRYWIYHLRQSRTFSSELEEVRVFLETHFLHWLEAMTLLGLLSEVVTTLDILIKLIPGDSNCATAVFLQDAKRFALKNRQIADEVPLQIYCAGLIFAPQTAIIRTTFKRDFPNWMYHFPKVNEKWSAELQALEGHSGWVESVAFSPDGQLLASGSYDQTVCLWNMATGGLQTILEGHAHPVRSVAFSPNGRLLVSASEDQLVCLWNTATGTLQQIIEGDLGSVRSVAFSPDSRLLATGSSDKKVRLWNMAMNVLQQTLQGHLDSVQSIAFSPDGQLLASGSYDQTVRLWETATGALQQTLEGHTSWVESVAFSPDSRLLASCSCDQTIRVWDTVTWALQHTLEGHTGSVQSVDFSPDGRLLASSSDDETVRLWDTATGALQLTLEGHTRSVRSVAFSPDSWLLVSGSYDQTVRLWDTATGVLQQTSEGHIGSVQTVAFSPNARLLASGSDDQRVCLWDTATGELQNILEGHTRSVRSVVFSPNGRLLASASENGIVCLWDTATGIMQQTLEGHTRSIRSMAFSPDSRLLATGSSDEIVRFWNMATGTLQQTLQGHEGWVESVAFSPDGQLLISGSYDQTVRLWDTATGGLQQTLRGHVGWVQSVVFSPNGRLLASCSYDQTVCLWDTATGGLQHILEGHTRSVRSVAFSPDGQLLASSSNDQCVCLWDTATGELQRTLKLIGIVTELEYSQDGSYLITNLGTLDVQFRHEDHASYPIHRSPRIFLEREQWISLNGQHVLWLPPDCRPSCSAINEDLLVLGLPSGRVSFLRFRV</sequence>
<dbReference type="PROSITE" id="PS50294">
    <property type="entry name" value="WD_REPEATS_REGION"/>
    <property type="match status" value="13"/>
</dbReference>
<feature type="repeat" description="WD" evidence="3">
    <location>
        <begin position="810"/>
        <end position="843"/>
    </location>
</feature>
<keyword evidence="4" id="KW-0732">Signal</keyword>
<protein>
    <recommendedName>
        <fullName evidence="5">NACHT domain-containing protein</fullName>
    </recommendedName>
</protein>
<dbReference type="PANTHER" id="PTHR45333">
    <property type="entry name" value="MEMBRANE PROTEIN-RELATED"/>
    <property type="match status" value="1"/>
</dbReference>
<dbReference type="InterPro" id="IPR056884">
    <property type="entry name" value="NPHP3-like_N"/>
</dbReference>
<dbReference type="InterPro" id="IPR015943">
    <property type="entry name" value="WD40/YVTN_repeat-like_dom_sf"/>
</dbReference>
<evidence type="ECO:0000256" key="4">
    <source>
        <dbReference type="SAM" id="SignalP"/>
    </source>
</evidence>
<evidence type="ECO:0000256" key="2">
    <source>
        <dbReference type="ARBA" id="ARBA00022737"/>
    </source>
</evidence>
<dbReference type="RefSeq" id="XP_056498108.1">
    <property type="nucleotide sequence ID" value="XM_056648343.1"/>
</dbReference>
<evidence type="ECO:0000313" key="6">
    <source>
        <dbReference type="EMBL" id="KAJ5223185.1"/>
    </source>
</evidence>
<comment type="caution">
    <text evidence="6">The sequence shown here is derived from an EMBL/GenBank/DDBJ whole genome shotgun (WGS) entry which is preliminary data.</text>
</comment>
<dbReference type="PROSITE" id="PS00678">
    <property type="entry name" value="WD_REPEATS_1"/>
    <property type="match status" value="12"/>
</dbReference>
<feature type="repeat" description="WD" evidence="3">
    <location>
        <begin position="978"/>
        <end position="1019"/>
    </location>
</feature>
<dbReference type="EMBL" id="JAPQKT010000008">
    <property type="protein sequence ID" value="KAJ5223185.1"/>
    <property type="molecule type" value="Genomic_DNA"/>
</dbReference>
<dbReference type="SUPFAM" id="SSF52540">
    <property type="entry name" value="P-loop containing nucleoside triphosphate hydrolases"/>
    <property type="match status" value="1"/>
</dbReference>
<dbReference type="PROSITE" id="PS50082">
    <property type="entry name" value="WD_REPEATS_2"/>
    <property type="match status" value="13"/>
</dbReference>
<feature type="repeat" description="WD" evidence="3">
    <location>
        <begin position="1230"/>
        <end position="1271"/>
    </location>
</feature>
<dbReference type="Proteomes" id="UP001147733">
    <property type="component" value="Unassembled WGS sequence"/>
</dbReference>
<feature type="signal peptide" evidence="4">
    <location>
        <begin position="1"/>
        <end position="19"/>
    </location>
</feature>
<feature type="domain" description="NACHT" evidence="5">
    <location>
        <begin position="204"/>
        <end position="353"/>
    </location>
</feature>
<feature type="repeat" description="WD" evidence="3">
    <location>
        <begin position="1062"/>
        <end position="1103"/>
    </location>
</feature>
<reference evidence="6" key="2">
    <citation type="journal article" date="2023" name="IMA Fungus">
        <title>Comparative genomic study of the Penicillium genus elucidates a diverse pangenome and 15 lateral gene transfer events.</title>
        <authorList>
            <person name="Petersen C."/>
            <person name="Sorensen T."/>
            <person name="Nielsen M.R."/>
            <person name="Sondergaard T.E."/>
            <person name="Sorensen J.L."/>
            <person name="Fitzpatrick D.A."/>
            <person name="Frisvad J.C."/>
            <person name="Nielsen K.L."/>
        </authorList>
    </citation>
    <scope>NUCLEOTIDE SEQUENCE</scope>
    <source>
        <strain evidence="6">IBT 23319</strain>
    </source>
</reference>
<dbReference type="SMART" id="SM00320">
    <property type="entry name" value="WD40"/>
    <property type="match status" value="13"/>
</dbReference>
<feature type="repeat" description="WD" evidence="3">
    <location>
        <begin position="1146"/>
        <end position="1187"/>
    </location>
</feature>
<dbReference type="PRINTS" id="PR00320">
    <property type="entry name" value="GPROTEINBRPT"/>
</dbReference>
<feature type="repeat" description="WD" evidence="3">
    <location>
        <begin position="894"/>
        <end position="926"/>
    </location>
</feature>
<dbReference type="GeneID" id="81387510"/>
<organism evidence="6 7">
    <name type="scientific">Penicillium citrinum</name>
    <dbReference type="NCBI Taxonomy" id="5077"/>
    <lineage>
        <taxon>Eukaryota</taxon>
        <taxon>Fungi</taxon>
        <taxon>Dikarya</taxon>
        <taxon>Ascomycota</taxon>
        <taxon>Pezizomycotina</taxon>
        <taxon>Eurotiomycetes</taxon>
        <taxon>Eurotiomycetidae</taxon>
        <taxon>Eurotiales</taxon>
        <taxon>Aspergillaceae</taxon>
        <taxon>Penicillium</taxon>
    </lineage>
</organism>
<dbReference type="Pfam" id="PF24883">
    <property type="entry name" value="NPHP3_N"/>
    <property type="match status" value="1"/>
</dbReference>
<keyword evidence="7" id="KW-1185">Reference proteome</keyword>
<dbReference type="Pfam" id="PF25173">
    <property type="entry name" value="Beta-prop_WDR3_1st"/>
    <property type="match status" value="1"/>
</dbReference>
<dbReference type="SUPFAM" id="SSF50978">
    <property type="entry name" value="WD40 repeat-like"/>
    <property type="match status" value="2"/>
</dbReference>
<evidence type="ECO:0000313" key="7">
    <source>
        <dbReference type="Proteomes" id="UP001147733"/>
    </source>
</evidence>
<dbReference type="InterPro" id="IPR001680">
    <property type="entry name" value="WD40_rpt"/>
</dbReference>
<dbReference type="InterPro" id="IPR007111">
    <property type="entry name" value="NACHT_NTPase"/>
</dbReference>
<dbReference type="CDD" id="cd00200">
    <property type="entry name" value="WD40"/>
    <property type="match status" value="1"/>
</dbReference>
<dbReference type="InterPro" id="IPR019775">
    <property type="entry name" value="WD40_repeat_CS"/>
</dbReference>
<dbReference type="Gene3D" id="2.130.10.10">
    <property type="entry name" value="YVTN repeat-like/Quinoprotein amine dehydrogenase"/>
    <property type="match status" value="5"/>
</dbReference>